<keyword evidence="3" id="KW-1185">Reference proteome</keyword>
<keyword evidence="1" id="KW-0732">Signal</keyword>
<proteinExistence type="predicted"/>
<name>A9GDH7_SORC5</name>
<dbReference type="RefSeq" id="WP_012241792.1">
    <property type="nucleotide sequence ID" value="NC_010162.1"/>
</dbReference>
<sequence length="131" mass="13802">MGGGLKKASALVLCGVLGMVLTSACDLSYTCDTVEPGSAGAGYPTGSVGAGDYLGPGDEGEAEDVGSESFELMAGCSPINKCTEMYDACVAKGYPCNRYVTTGYTLCAICQDNCWQEHDYKYRECYSCGFR</sequence>
<feature type="signal peptide" evidence="1">
    <location>
        <begin position="1"/>
        <end position="24"/>
    </location>
</feature>
<dbReference type="Proteomes" id="UP000002139">
    <property type="component" value="Chromosome"/>
</dbReference>
<reference evidence="2 3" key="1">
    <citation type="journal article" date="2007" name="Nat. Biotechnol.">
        <title>Complete genome sequence of the myxobacterium Sorangium cellulosum.</title>
        <authorList>
            <person name="Schneiker S."/>
            <person name="Perlova O."/>
            <person name="Kaiser O."/>
            <person name="Gerth K."/>
            <person name="Alici A."/>
            <person name="Altmeyer M.O."/>
            <person name="Bartels D."/>
            <person name="Bekel T."/>
            <person name="Beyer S."/>
            <person name="Bode E."/>
            <person name="Bode H.B."/>
            <person name="Bolten C.J."/>
            <person name="Choudhuri J.V."/>
            <person name="Doss S."/>
            <person name="Elnakady Y.A."/>
            <person name="Frank B."/>
            <person name="Gaigalat L."/>
            <person name="Goesmann A."/>
            <person name="Groeger C."/>
            <person name="Gross F."/>
            <person name="Jelsbak L."/>
            <person name="Jelsbak L."/>
            <person name="Kalinowski J."/>
            <person name="Kegler C."/>
            <person name="Knauber T."/>
            <person name="Konietzny S."/>
            <person name="Kopp M."/>
            <person name="Krause L."/>
            <person name="Krug D."/>
            <person name="Linke B."/>
            <person name="Mahmud T."/>
            <person name="Martinez-Arias R."/>
            <person name="McHardy A.C."/>
            <person name="Merai M."/>
            <person name="Meyer F."/>
            <person name="Mormann S."/>
            <person name="Munoz-Dorado J."/>
            <person name="Perez J."/>
            <person name="Pradella S."/>
            <person name="Rachid S."/>
            <person name="Raddatz G."/>
            <person name="Rosenau F."/>
            <person name="Rueckert C."/>
            <person name="Sasse F."/>
            <person name="Scharfe M."/>
            <person name="Schuster S.C."/>
            <person name="Suen G."/>
            <person name="Treuner-Lange A."/>
            <person name="Velicer G.J."/>
            <person name="Vorholter F.-J."/>
            <person name="Weissman K.J."/>
            <person name="Welch R.D."/>
            <person name="Wenzel S.C."/>
            <person name="Whitworth D.E."/>
            <person name="Wilhelm S."/>
            <person name="Wittmann C."/>
            <person name="Bloecker H."/>
            <person name="Puehler A."/>
            <person name="Mueller R."/>
        </authorList>
    </citation>
    <scope>NUCLEOTIDE SEQUENCE [LARGE SCALE GENOMIC DNA]</scope>
    <source>
        <strain evidence="3">So ce56</strain>
    </source>
</reference>
<accession>A9GDH7</accession>
<evidence type="ECO:0000256" key="1">
    <source>
        <dbReference type="SAM" id="SignalP"/>
    </source>
</evidence>
<evidence type="ECO:0000313" key="2">
    <source>
        <dbReference type="EMBL" id="CAN99357.1"/>
    </source>
</evidence>
<dbReference type="HOGENOM" id="CLU_1926196_0_0_7"/>
<dbReference type="PROSITE" id="PS51257">
    <property type="entry name" value="PROKAR_LIPOPROTEIN"/>
    <property type="match status" value="1"/>
</dbReference>
<evidence type="ECO:0008006" key="4">
    <source>
        <dbReference type="Google" id="ProtNLM"/>
    </source>
</evidence>
<dbReference type="AlphaFoldDB" id="A9GDH7"/>
<organism evidence="2 3">
    <name type="scientific">Sorangium cellulosum (strain So ce56)</name>
    <name type="common">Polyangium cellulosum (strain So ce56)</name>
    <dbReference type="NCBI Taxonomy" id="448385"/>
    <lineage>
        <taxon>Bacteria</taxon>
        <taxon>Pseudomonadati</taxon>
        <taxon>Myxococcota</taxon>
        <taxon>Polyangia</taxon>
        <taxon>Polyangiales</taxon>
        <taxon>Polyangiaceae</taxon>
        <taxon>Sorangium</taxon>
    </lineage>
</organism>
<dbReference type="KEGG" id="scl:sce9184"/>
<dbReference type="EMBL" id="AM746676">
    <property type="protein sequence ID" value="CAN99357.1"/>
    <property type="molecule type" value="Genomic_DNA"/>
</dbReference>
<protein>
    <recommendedName>
        <fullName evidence="4">Secreted protein</fullName>
    </recommendedName>
</protein>
<evidence type="ECO:0000313" key="3">
    <source>
        <dbReference type="Proteomes" id="UP000002139"/>
    </source>
</evidence>
<feature type="chain" id="PRO_5002738790" description="Secreted protein" evidence="1">
    <location>
        <begin position="25"/>
        <end position="131"/>
    </location>
</feature>
<gene>
    <name evidence="2" type="ordered locus">sce9184</name>
</gene>
<dbReference type="STRING" id="448385.sce9184"/>